<dbReference type="EMBL" id="FR719190">
    <property type="protein sequence ID" value="CBX80075.1"/>
    <property type="molecule type" value="Genomic_DNA"/>
</dbReference>
<organism evidence="1">
    <name type="scientific">Erwinia amylovora ATCC BAA-2158</name>
    <dbReference type="NCBI Taxonomy" id="889211"/>
    <lineage>
        <taxon>Bacteria</taxon>
        <taxon>Pseudomonadati</taxon>
        <taxon>Pseudomonadota</taxon>
        <taxon>Gammaproteobacteria</taxon>
        <taxon>Enterobacterales</taxon>
        <taxon>Erwiniaceae</taxon>
        <taxon>Erwinia</taxon>
    </lineage>
</organism>
<evidence type="ECO:0000313" key="1">
    <source>
        <dbReference type="EMBL" id="CBX80075.1"/>
    </source>
</evidence>
<proteinExistence type="predicted"/>
<dbReference type="AlphaFoldDB" id="E5B3M2"/>
<name>E5B3M2_ERWAM</name>
<accession>E5B3M2</accession>
<gene>
    <name evidence="1" type="ORF">EAIL5_1255</name>
</gene>
<protein>
    <submittedName>
        <fullName evidence="1">Uncharacterized protein</fullName>
    </submittedName>
</protein>
<reference evidence="1" key="1">
    <citation type="journal article" date="2011" name="J. Bacteriol.">
        <title>Genome Sequence of an Erwinia amylovora Strain with Pathogenicity Restricted to Rubus Plants.</title>
        <authorList>
            <person name="Powney R."/>
            <person name="Smits T.H."/>
            <person name="Sawbridge T."/>
            <person name="Frey B."/>
            <person name="Blom J."/>
            <person name="Frey J.E."/>
            <person name="Plummer K.M."/>
            <person name="Beer S.V."/>
            <person name="Luck J."/>
            <person name="Duffy B."/>
            <person name="Rodoni B."/>
        </authorList>
    </citation>
    <scope>NUCLEOTIDE SEQUENCE</scope>
    <source>
        <strain evidence="1">ATCC BAA-2158</strain>
    </source>
</reference>
<sequence length="33" mass="3609">MPVNAVSDGYDVLLTELLHPRLASQICLVQCLP</sequence>